<dbReference type="InterPro" id="IPR027417">
    <property type="entry name" value="P-loop_NTPase"/>
</dbReference>
<feature type="coiled-coil region" evidence="11">
    <location>
        <begin position="899"/>
        <end position="929"/>
    </location>
</feature>
<evidence type="ECO:0000256" key="10">
    <source>
        <dbReference type="ARBA" id="ARBA00023125"/>
    </source>
</evidence>
<evidence type="ECO:0000256" key="11">
    <source>
        <dbReference type="SAM" id="Coils"/>
    </source>
</evidence>
<evidence type="ECO:0000256" key="5">
    <source>
        <dbReference type="ARBA" id="ARBA00022741"/>
    </source>
</evidence>
<evidence type="ECO:0000256" key="9">
    <source>
        <dbReference type="ARBA" id="ARBA00022840"/>
    </source>
</evidence>
<dbReference type="Gene3D" id="3.90.1570.50">
    <property type="match status" value="1"/>
</dbReference>
<keyword evidence="11" id="KW-0175">Coiled coil</keyword>
<dbReference type="Proteomes" id="UP001194729">
    <property type="component" value="Unassembled WGS sequence"/>
</dbReference>
<dbReference type="InterPro" id="IPR055180">
    <property type="entry name" value="HsdR_RecA-like_helicase_dom_2"/>
</dbReference>
<comment type="similarity">
    <text evidence="2">Belongs to the HsdR family.</text>
</comment>
<evidence type="ECO:0000256" key="7">
    <source>
        <dbReference type="ARBA" id="ARBA00022759"/>
    </source>
</evidence>
<dbReference type="GO" id="GO:0004519">
    <property type="term" value="F:endonuclease activity"/>
    <property type="evidence" value="ECO:0007669"/>
    <property type="project" value="UniProtKB-KW"/>
</dbReference>
<dbReference type="InterPro" id="IPR051268">
    <property type="entry name" value="Type-I_R_enzyme_R_subunit"/>
</dbReference>
<evidence type="ECO:0000256" key="2">
    <source>
        <dbReference type="ARBA" id="ARBA00008598"/>
    </source>
</evidence>
<evidence type="ECO:0000256" key="3">
    <source>
        <dbReference type="ARBA" id="ARBA00012654"/>
    </source>
</evidence>
<dbReference type="Pfam" id="PF04313">
    <property type="entry name" value="HSDR_N"/>
    <property type="match status" value="1"/>
</dbReference>
<name>A0ABS0A2G9_9FLAO</name>
<dbReference type="Gene3D" id="3.40.50.300">
    <property type="entry name" value="P-loop containing nucleotide triphosphate hydrolases"/>
    <property type="match status" value="2"/>
</dbReference>
<keyword evidence="8" id="KW-0378">Hydrolase</keyword>
<keyword evidence="5" id="KW-0547">Nucleotide-binding</keyword>
<dbReference type="CDD" id="cd22332">
    <property type="entry name" value="HsdR_N"/>
    <property type="match status" value="1"/>
</dbReference>
<keyword evidence="4" id="KW-0540">Nuclease</keyword>
<protein>
    <recommendedName>
        <fullName evidence="3">type I site-specific deoxyribonuclease</fullName>
        <ecNumber evidence="3">3.1.21.3</ecNumber>
    </recommendedName>
</protein>
<organism evidence="13 14">
    <name type="scientific">Nonlabens mediterrranea</name>
    <dbReference type="NCBI Taxonomy" id="1419947"/>
    <lineage>
        <taxon>Bacteria</taxon>
        <taxon>Pseudomonadati</taxon>
        <taxon>Bacteroidota</taxon>
        <taxon>Flavobacteriia</taxon>
        <taxon>Flavobacteriales</taxon>
        <taxon>Flavobacteriaceae</taxon>
        <taxon>Nonlabens</taxon>
    </lineage>
</organism>
<dbReference type="InterPro" id="IPR007409">
    <property type="entry name" value="Restrct_endonuc_type1_HsdR_N"/>
</dbReference>
<evidence type="ECO:0000256" key="4">
    <source>
        <dbReference type="ARBA" id="ARBA00022722"/>
    </source>
</evidence>
<dbReference type="InterPro" id="IPR040980">
    <property type="entry name" value="SWI2_SNF2"/>
</dbReference>
<dbReference type="Pfam" id="PF18766">
    <property type="entry name" value="SWI2_SNF2"/>
    <property type="match status" value="1"/>
</dbReference>
<gene>
    <name evidence="13" type="ORF">FNJ87_01330</name>
</gene>
<dbReference type="PANTHER" id="PTHR30195:SF15">
    <property type="entry name" value="TYPE I RESTRICTION ENZYME HINDI ENDONUCLEASE SUBUNIT"/>
    <property type="match status" value="1"/>
</dbReference>
<keyword evidence="6" id="KW-0680">Restriction system</keyword>
<keyword evidence="7 13" id="KW-0255">Endonuclease</keyword>
<dbReference type="PANTHER" id="PTHR30195">
    <property type="entry name" value="TYPE I SITE-SPECIFIC DEOXYRIBONUCLEASE PROTEIN SUBUNIT M AND R"/>
    <property type="match status" value="1"/>
</dbReference>
<comment type="catalytic activity">
    <reaction evidence="1">
        <text>Endonucleolytic cleavage of DNA to give random double-stranded fragments with terminal 5'-phosphates, ATP is simultaneously hydrolyzed.</text>
        <dbReference type="EC" id="3.1.21.3"/>
    </reaction>
</comment>
<accession>A0ABS0A2G9</accession>
<evidence type="ECO:0000259" key="12">
    <source>
        <dbReference type="SMART" id="SM00487"/>
    </source>
</evidence>
<dbReference type="EC" id="3.1.21.3" evidence="3"/>
<dbReference type="SUPFAM" id="SSF52540">
    <property type="entry name" value="P-loop containing nucleoside triphosphate hydrolases"/>
    <property type="match status" value="2"/>
</dbReference>
<keyword evidence="14" id="KW-1185">Reference proteome</keyword>
<dbReference type="EMBL" id="JADKYU010000069">
    <property type="protein sequence ID" value="MBF4983033.1"/>
    <property type="molecule type" value="Genomic_DNA"/>
</dbReference>
<dbReference type="Pfam" id="PF22679">
    <property type="entry name" value="T1R_D3-like"/>
    <property type="match status" value="1"/>
</dbReference>
<evidence type="ECO:0000313" key="13">
    <source>
        <dbReference type="EMBL" id="MBF4983033.1"/>
    </source>
</evidence>
<dbReference type="InterPro" id="IPR014001">
    <property type="entry name" value="Helicase_ATP-bd"/>
</dbReference>
<comment type="caution">
    <text evidence="13">The sequence shown here is derived from an EMBL/GenBank/DDBJ whole genome shotgun (WGS) entry which is preliminary data.</text>
</comment>
<proteinExistence type="inferred from homology"/>
<feature type="domain" description="Helicase ATP-binding" evidence="12">
    <location>
        <begin position="285"/>
        <end position="497"/>
    </location>
</feature>
<evidence type="ECO:0000256" key="8">
    <source>
        <dbReference type="ARBA" id="ARBA00022801"/>
    </source>
</evidence>
<evidence type="ECO:0000256" key="1">
    <source>
        <dbReference type="ARBA" id="ARBA00000851"/>
    </source>
</evidence>
<evidence type="ECO:0000313" key="14">
    <source>
        <dbReference type="Proteomes" id="UP001194729"/>
    </source>
</evidence>
<keyword evidence="9" id="KW-0067">ATP-binding</keyword>
<sequence length="1029" mass="119443">MSKNHNEDTRVKIPAILHLMRLGYEYVSLKDAVYDIENNIFTDIFKESIARINPSLSQDDISRWYKEIALSLENEDLGKVFFESLTATSGKKLIDFENFDNNSFHVCTELTYKNGEDEFRPDVICLINGMPLVFIEVKKPNNKNGVIAERDRINQRFKNKRFRKFVNLTQFMIFSNNMEYDDNEIDPWQGAYYASPSYGNPIFNYFREETGFNLQQLLLPEDAIDEDLVLKDNNYQTLKHTPEFADNKKPDTPTNEILSSMLSKERLAFILKYGLAYVKETSGLQKHIMRYPQLFATKAVERKLDEGIRKGIIWHTQGSGKTALAYYNTHFLTDYFQKQGVIAKFYFIVDRIDLAIQASDEFTKRGLKVHKVNSREAFAKDLKKAGAVDNDKGLREITVVNIHKFQDDPNATQGTDYDINVQRVYFLDEVHRSYNPKGSFLANLEQSDKNAIKIGLTGTPLIGETLSSKYLFGDYIHKYYYNKSIADGYTLKLIREEIETEYKATLQKALDELEFKKGSGNKKLVTAHPSYVEPLLDYIVRDFEKMRRTENDSSIGAMVICDSSEQAAMLYKIFNDKYAFAKAEQKETHELPQAAEEPASYITKLADSHKVKRAELILYDSGSKDELKAWRESFKDGEVDILFVYNMLLTGFDAKRLKKLYLTRVIKSHNLLQALTRVNRAYKGYKFGYVVDFADISKEFDKTNKDYFDELSEVLGDEEEHYSNLFMSREEMEERITAAKEVLADYNLTNRETFSQQINQITDVAKVAELKKALEDVRVLYNMIRLVGEYDLLDKMDFTTLSDLRIEAANRHQLLNAKDAMQNNEEVGNLLNLALEDIMFDFHKVGEEELILGDQLKNTLRRTREGLAGNFDPKDPEYITLYEELKRLFNSKNINEVSQDEMRRNIMDLEKIYARVKELNRINETLRDKYKGDKKYVRIQKRLIEAGKPSKLKTEIIEALQRVKDETDITILNRSDTLQNEAYFGRVIAGLVVKEFDKESTVDIDLETAMFITDIIVKEYMDEYYGRTA</sequence>
<dbReference type="SMART" id="SM00487">
    <property type="entry name" value="DEXDc"/>
    <property type="match status" value="1"/>
</dbReference>
<keyword evidence="10" id="KW-0238">DNA-binding</keyword>
<reference evidence="13 14" key="1">
    <citation type="submission" date="2020-11" db="EMBL/GenBank/DDBJ databases">
        <title>P. mediterranea TC4 genome.</title>
        <authorList>
            <person name="Molmeret M."/>
        </authorList>
    </citation>
    <scope>NUCLEOTIDE SEQUENCE [LARGE SCALE GENOMIC DNA]</scope>
    <source>
        <strain evidence="13 14">TC4</strain>
    </source>
</reference>
<evidence type="ECO:0000256" key="6">
    <source>
        <dbReference type="ARBA" id="ARBA00022747"/>
    </source>
</evidence>